<name>A0A7J6S5B3_PEROL</name>
<dbReference type="Gene3D" id="3.40.640.10">
    <property type="entry name" value="Type I PLP-dependent aspartate aminotransferase-like (Major domain)"/>
    <property type="match status" value="1"/>
</dbReference>
<sequence length="586" mass="63927">MHAEKLGKSKTTQKKRTRRRALEVSENMVTLYCSFWSSVNPPWSSYVENVLVLDPVNHHSSTLPFREILSHFPIVKGGSPSVPGSHFKLSGTVDSSVDNVFETELVGKEVAPLLMDIVLEFHHQLESAVRIPPRIIGALQELPLDHTTGTADVNALEEVLKEIAHFNESTATDTTAVPVVVLSACSNVTGAMLDIPTLSTLVHSYNGIACWDLAAASSKIKVDMNPVSHPQGYIDFAFVSPHKLLGGPGSSGLLLCKKKHQTNAVPAVCGGGVVFYVSPVAHSYIQNHEEREEAGTPDILGCIRAGAVYHLHSMLDHDMIAKTERRMATQLVERLSKCSKIHILGPQDRSQCAGIVSFNILYNEDPATKRGLYLHYNFVGAVLNDVFGVQGRGGCACAGPYAHSLLGIDNDMAVRFENSLRTSGCEVIRPGFMRVGVHYSMTQEELDVLAGSILWVAENGWKLLGAYTFSTSTGEWHHQLDRRDRTRQWLSTDLGWSRVLGQDVGSIADLGERSTTACDDGIDSLINRADTIVDNAYSAGQVPFSAVKCPLLDPQLADLVWFALPTDCKWSLDGVSSPQPMLCTDP</sequence>
<evidence type="ECO:0000313" key="3">
    <source>
        <dbReference type="EMBL" id="KAF4727742.1"/>
    </source>
</evidence>
<dbReference type="Proteomes" id="UP000553632">
    <property type="component" value="Unassembled WGS sequence"/>
</dbReference>
<evidence type="ECO:0000313" key="4">
    <source>
        <dbReference type="Proteomes" id="UP000553632"/>
    </source>
</evidence>
<proteinExistence type="predicted"/>
<dbReference type="InterPro" id="IPR015421">
    <property type="entry name" value="PyrdxlP-dep_Trfase_major"/>
</dbReference>
<dbReference type="SUPFAM" id="SSF53383">
    <property type="entry name" value="PLP-dependent transferases"/>
    <property type="match status" value="1"/>
</dbReference>
<accession>A0A7J6S5B3</accession>
<feature type="region of interest" description="Disordered" evidence="1">
    <location>
        <begin position="1"/>
        <end position="20"/>
    </location>
</feature>
<organism evidence="3 4">
    <name type="scientific">Perkinsus olseni</name>
    <name type="common">Perkinsus atlanticus</name>
    <dbReference type="NCBI Taxonomy" id="32597"/>
    <lineage>
        <taxon>Eukaryota</taxon>
        <taxon>Sar</taxon>
        <taxon>Alveolata</taxon>
        <taxon>Perkinsozoa</taxon>
        <taxon>Perkinsea</taxon>
        <taxon>Perkinsida</taxon>
        <taxon>Perkinsidae</taxon>
        <taxon>Perkinsus</taxon>
    </lineage>
</organism>
<feature type="non-terminal residue" evidence="3">
    <location>
        <position position="1"/>
    </location>
</feature>
<dbReference type="Pfam" id="PF00266">
    <property type="entry name" value="Aminotran_5"/>
    <property type="match status" value="1"/>
</dbReference>
<dbReference type="InterPro" id="IPR000192">
    <property type="entry name" value="Aminotrans_V_dom"/>
</dbReference>
<dbReference type="InterPro" id="IPR015422">
    <property type="entry name" value="PyrdxlP-dep_Trfase_small"/>
</dbReference>
<evidence type="ECO:0000256" key="1">
    <source>
        <dbReference type="SAM" id="MobiDB-lite"/>
    </source>
</evidence>
<feature type="domain" description="Aminotransferase class V" evidence="2">
    <location>
        <begin position="174"/>
        <end position="449"/>
    </location>
</feature>
<keyword evidence="4" id="KW-1185">Reference proteome</keyword>
<dbReference type="Gene3D" id="3.90.1150.10">
    <property type="entry name" value="Aspartate Aminotransferase, domain 1"/>
    <property type="match status" value="1"/>
</dbReference>
<comment type="caution">
    <text evidence="3">The sequence shown here is derived from an EMBL/GenBank/DDBJ whole genome shotgun (WGS) entry which is preliminary data.</text>
</comment>
<gene>
    <name evidence="3" type="ORF">FOZ63_028874</name>
</gene>
<protein>
    <recommendedName>
        <fullName evidence="2">Aminotransferase class V domain-containing protein</fullName>
    </recommendedName>
</protein>
<reference evidence="3 4" key="1">
    <citation type="submission" date="2020-04" db="EMBL/GenBank/DDBJ databases">
        <title>Perkinsus olseni comparative genomics.</title>
        <authorList>
            <person name="Bogema D.R."/>
        </authorList>
    </citation>
    <scope>NUCLEOTIDE SEQUENCE [LARGE SCALE GENOMIC DNA]</scope>
    <source>
        <strain evidence="3 4">ATCC PRA-207</strain>
    </source>
</reference>
<evidence type="ECO:0000259" key="2">
    <source>
        <dbReference type="Pfam" id="PF00266"/>
    </source>
</evidence>
<dbReference type="PANTHER" id="PTHR43686:SF1">
    <property type="entry name" value="AMINOTRAN_5 DOMAIN-CONTAINING PROTEIN"/>
    <property type="match status" value="1"/>
</dbReference>
<dbReference type="AlphaFoldDB" id="A0A7J6S5B3"/>
<dbReference type="EMBL" id="JABANO010020889">
    <property type="protein sequence ID" value="KAF4727742.1"/>
    <property type="molecule type" value="Genomic_DNA"/>
</dbReference>
<dbReference type="PANTHER" id="PTHR43686">
    <property type="entry name" value="SULFURTRANSFERASE-RELATED"/>
    <property type="match status" value="1"/>
</dbReference>
<dbReference type="InterPro" id="IPR015424">
    <property type="entry name" value="PyrdxlP-dep_Trfase"/>
</dbReference>